<dbReference type="InterPro" id="IPR050951">
    <property type="entry name" value="Retrovirus_Pol_polyprotein"/>
</dbReference>
<feature type="transmembrane region" description="Helical" evidence="2">
    <location>
        <begin position="412"/>
        <end position="434"/>
    </location>
</feature>
<comment type="caution">
    <text evidence="4">The sequence shown here is derived from an EMBL/GenBank/DDBJ whole genome shotgun (WGS) entry which is preliminary data.</text>
</comment>
<dbReference type="PANTHER" id="PTHR37984">
    <property type="entry name" value="PROTEIN CBG26694"/>
    <property type="match status" value="1"/>
</dbReference>
<keyword evidence="1" id="KW-0511">Multifunctional enzyme</keyword>
<evidence type="ECO:0000259" key="3">
    <source>
        <dbReference type="PROSITE" id="PS50994"/>
    </source>
</evidence>
<sequence length="488" mass="56697">MHSSCEHVSSSIVHQSNEILLLLQSSLVKQKTLLKQNQLFNDEIAKQKHTTDFYSESSHNTIIFQLKPITTPLKYSFQSNIRTLVSTGITLITVLFKSIFLSHTINEQFIKPNGNKIKAITDLPTPTTLKKQTNFIDAPLHKVTNKTKYRRHEFKWGLDQQHSFDEFKRILTTYPLFLEYPDLSTTFILTMDASDIGIGGILRQDTTNGTHFKNELLHAISNLVDCQYIFSIPYHPQINRQTERWNSTFVTQIAKYCNTDQNNWDIFLPSIVYAYNHGTHISTGFNPYQLAFGRQPRYPFDPSTSTFIFSRPHDYWTHAIKYRNTALKQAQASILHQQQLSKTRFDKNRSYPSFVVGDLAWMKILVERHKLKARYTGPARIIRILSSISFIVEDDNLQQFQVHSNNIRRDTVFFSAIHLLASNTLTIYLFTVALHHFSLQYIRYGCRTIFSHISCGGKVNVQFETKYDNNHNEPKQLLAERKSFTPRT</sequence>
<dbReference type="GO" id="GO:0015074">
    <property type="term" value="P:DNA integration"/>
    <property type="evidence" value="ECO:0007669"/>
    <property type="project" value="InterPro"/>
</dbReference>
<dbReference type="SUPFAM" id="SSF56672">
    <property type="entry name" value="DNA/RNA polymerases"/>
    <property type="match status" value="1"/>
</dbReference>
<dbReference type="Gene3D" id="3.30.420.10">
    <property type="entry name" value="Ribonuclease H-like superfamily/Ribonuclease H"/>
    <property type="match status" value="1"/>
</dbReference>
<reference evidence="4" key="1">
    <citation type="submission" date="2021-02" db="EMBL/GenBank/DDBJ databases">
        <authorList>
            <person name="Nowell W R."/>
        </authorList>
    </citation>
    <scope>NUCLEOTIDE SEQUENCE</scope>
</reference>
<dbReference type="InterPro" id="IPR043502">
    <property type="entry name" value="DNA/RNA_pol_sf"/>
</dbReference>
<proteinExistence type="predicted"/>
<evidence type="ECO:0000313" key="5">
    <source>
        <dbReference type="Proteomes" id="UP000663887"/>
    </source>
</evidence>
<dbReference type="InterPro" id="IPR012337">
    <property type="entry name" value="RNaseH-like_sf"/>
</dbReference>
<dbReference type="GO" id="GO:0003824">
    <property type="term" value="F:catalytic activity"/>
    <property type="evidence" value="ECO:0007669"/>
    <property type="project" value="UniProtKB-KW"/>
</dbReference>
<keyword evidence="2" id="KW-0812">Transmembrane</keyword>
<dbReference type="GO" id="GO:0003676">
    <property type="term" value="F:nucleic acid binding"/>
    <property type="evidence" value="ECO:0007669"/>
    <property type="project" value="InterPro"/>
</dbReference>
<keyword evidence="2" id="KW-0472">Membrane</keyword>
<dbReference type="EMBL" id="CAJNRG010002548">
    <property type="protein sequence ID" value="CAF2048660.1"/>
    <property type="molecule type" value="Genomic_DNA"/>
</dbReference>
<gene>
    <name evidence="4" type="ORF">XDN619_LOCUS8115</name>
</gene>
<dbReference type="SUPFAM" id="SSF53098">
    <property type="entry name" value="Ribonuclease H-like"/>
    <property type="match status" value="1"/>
</dbReference>
<dbReference type="InterPro" id="IPR001584">
    <property type="entry name" value="Integrase_cat-core"/>
</dbReference>
<evidence type="ECO:0000313" key="4">
    <source>
        <dbReference type="EMBL" id="CAF2048660.1"/>
    </source>
</evidence>
<dbReference type="Pfam" id="PF17919">
    <property type="entry name" value="RT_RNaseH_2"/>
    <property type="match status" value="1"/>
</dbReference>
<evidence type="ECO:0000256" key="1">
    <source>
        <dbReference type="ARBA" id="ARBA00023268"/>
    </source>
</evidence>
<dbReference type="InterPro" id="IPR036397">
    <property type="entry name" value="RNaseH_sf"/>
</dbReference>
<dbReference type="AlphaFoldDB" id="A0A816PGY5"/>
<dbReference type="Proteomes" id="UP000663887">
    <property type="component" value="Unassembled WGS sequence"/>
</dbReference>
<accession>A0A816PGY5</accession>
<keyword evidence="2" id="KW-1133">Transmembrane helix</keyword>
<protein>
    <recommendedName>
        <fullName evidence="3">Integrase catalytic domain-containing protein</fullName>
    </recommendedName>
</protein>
<dbReference type="InterPro" id="IPR041577">
    <property type="entry name" value="RT_RNaseH_2"/>
</dbReference>
<evidence type="ECO:0000256" key="2">
    <source>
        <dbReference type="SAM" id="Phobius"/>
    </source>
</evidence>
<organism evidence="4 5">
    <name type="scientific">Rotaria magnacalcarata</name>
    <dbReference type="NCBI Taxonomy" id="392030"/>
    <lineage>
        <taxon>Eukaryota</taxon>
        <taxon>Metazoa</taxon>
        <taxon>Spiralia</taxon>
        <taxon>Gnathifera</taxon>
        <taxon>Rotifera</taxon>
        <taxon>Eurotatoria</taxon>
        <taxon>Bdelloidea</taxon>
        <taxon>Philodinida</taxon>
        <taxon>Philodinidae</taxon>
        <taxon>Rotaria</taxon>
    </lineage>
</organism>
<name>A0A816PGY5_9BILA</name>
<dbReference type="PROSITE" id="PS50994">
    <property type="entry name" value="INTEGRASE"/>
    <property type="match status" value="1"/>
</dbReference>
<feature type="domain" description="Integrase catalytic" evidence="3">
    <location>
        <begin position="122"/>
        <end position="295"/>
    </location>
</feature>
<dbReference type="PANTHER" id="PTHR37984:SF5">
    <property type="entry name" value="PROTEIN NYNRIN-LIKE"/>
    <property type="match status" value="1"/>
</dbReference>